<evidence type="ECO:0000313" key="4">
    <source>
        <dbReference type="Proteomes" id="UP000245060"/>
    </source>
</evidence>
<proteinExistence type="predicted"/>
<evidence type="ECO:0000313" key="2">
    <source>
        <dbReference type="EMBL" id="GBG40385.1"/>
    </source>
</evidence>
<name>A0AA37PP96_9MYCO</name>
<reference evidence="4" key="2">
    <citation type="submission" date="2018-04" db="EMBL/GenBank/DDBJ databases">
        <title>Draft genome sequence of Mycobacterium montefiorense isolated from Japanese black salamander.</title>
        <authorList>
            <person name="Fukano H."/>
            <person name="Yoshida M."/>
            <person name="Shimizu A."/>
            <person name="Iwao H."/>
            <person name="Kurata O."/>
            <person name="Katayama Y."/>
            <person name="Omatsu T."/>
            <person name="Mizutani T."/>
            <person name="Wada S."/>
            <person name="Hoshino Y."/>
        </authorList>
    </citation>
    <scope>NUCLEOTIDE SEQUENCE [LARGE SCALE GENOMIC DNA]</scope>
    <source>
        <strain evidence="4">BS</strain>
    </source>
</reference>
<evidence type="ECO:0000313" key="3">
    <source>
        <dbReference type="EMBL" id="GKU73638.1"/>
    </source>
</evidence>
<sequence>MSDSPIAQEAVEALANASTVPVKLLICGGVGSGKSTALATARDALRSAGLTVLARPLRPGDSPDAALVIDDAHLLREHELLSLTECVTDPRTTVVVAGEPQEQLRDLTVAMERERPRIVLGRLPVAEDLLACTAGLPLLVHATAQGAQSPTQSATFALIARLRRLDEPDLDALLIMSLTQELGAADVAAALSISTTEGRRLVDRARASGLIEPSHTPEFQQLLHGAIAQIVGNAHHREVETALLRSQLDISTVTPQLALRLAEHGHKDDRLAGILARQAAAVHGESIRAAKLYQAAINAGAEGLTSRAADALALTGDCATAAALADGLLSSPDSAERAAAVRIAASVAAHQGNANQAAELFSWLGPHPDAVVGAAAAIVLTATGDLTTARTALRLKDSGPPTMAARTSRSLAEGLLLTMDQPYTAAMTQLGQAIATEQPMSEVTPDSPAALVTLAAIHGGDPVRARSVIGRAVRADNQALFAPRHMLLSGWIKMLDGQLASASADAAAAGSAALHRRDALWAAALQTAIARRSGDTGALQKHWYAGMEVLAEYSVDLFALLPLGELWVAAARMRQVEQLRHALDQALTLLESLGNPILWSIPLHWAGVHAGILANAPELVAPHGQALGVATEASTLAQVLSGAGRTWLRVLANQVDADEVTASARAIACGADLGRDPAGWPGRAANPRRQGVRSDAATGPRSQVGGGAGRPAQRTGGRRTGGRDPIAPAPADVGIAAVSSGTRSR</sequence>
<comment type="caution">
    <text evidence="3">The sequence shown here is derived from an EMBL/GenBank/DDBJ whole genome shotgun (WGS) entry which is preliminary data.</text>
</comment>
<keyword evidence="4" id="KW-1185">Reference proteome</keyword>
<reference evidence="3" key="4">
    <citation type="submission" date="2022-04" db="EMBL/GenBank/DDBJ databases">
        <authorList>
            <person name="Komine T."/>
            <person name="Fukano H."/>
            <person name="Wada S."/>
        </authorList>
    </citation>
    <scope>NUCLEOTIDE SEQUENCE</scope>
    <source>
        <strain evidence="3">NJB18185</strain>
    </source>
</reference>
<dbReference type="EMBL" id="BFCH01000036">
    <property type="protein sequence ID" value="GBG40385.1"/>
    <property type="molecule type" value="Genomic_DNA"/>
</dbReference>
<evidence type="ECO:0000256" key="1">
    <source>
        <dbReference type="SAM" id="MobiDB-lite"/>
    </source>
</evidence>
<gene>
    <name evidence="2" type="ORF">MmonteBS_47570</name>
    <name evidence="3" type="ORF">NJB18185_34090</name>
</gene>
<protein>
    <submittedName>
        <fullName evidence="3">Helix-turn-helix transcriptional regulator</fullName>
    </submittedName>
</protein>
<dbReference type="AlphaFoldDB" id="A0AA37PP96"/>
<organism evidence="3 5">
    <name type="scientific">Mycobacterium montefiorense</name>
    <dbReference type="NCBI Taxonomy" id="154654"/>
    <lineage>
        <taxon>Bacteria</taxon>
        <taxon>Bacillati</taxon>
        <taxon>Actinomycetota</taxon>
        <taxon>Actinomycetes</taxon>
        <taxon>Mycobacteriales</taxon>
        <taxon>Mycobacteriaceae</taxon>
        <taxon>Mycobacterium</taxon>
        <taxon>Mycobacterium simiae complex</taxon>
    </lineage>
</organism>
<accession>A0AA37PP96</accession>
<feature type="region of interest" description="Disordered" evidence="1">
    <location>
        <begin position="676"/>
        <end position="745"/>
    </location>
</feature>
<reference evidence="3" key="3">
    <citation type="journal article" date="2022" name="Microbiol. Resour. Announc.">
        <title>Draft Genome Sequences of Eight Mycobacterium montefiorense Strains Isolated from Salamanders in Captivity.</title>
        <authorList>
            <person name="Komine T."/>
            <person name="Ihara H."/>
            <person name="Fukano H."/>
            <person name="Hoshino Y."/>
            <person name="Kurata O."/>
            <person name="Wada S."/>
        </authorList>
    </citation>
    <scope>NUCLEOTIDE SEQUENCE</scope>
    <source>
        <strain evidence="3">NJB18185</strain>
    </source>
</reference>
<reference evidence="2" key="1">
    <citation type="journal article" date="2018" name="Genome Announc.">
        <title>Draft Genome Sequence of Mycobacterium montefiorense Isolated from Japanese Black Salamander (Hynobius nigrescens).</title>
        <authorList>
            <person name="Fukano H."/>
            <person name="Yoshida M."/>
            <person name="Shimizu A."/>
            <person name="Iwao H."/>
            <person name="Katayama Y."/>
            <person name="Omatsu T."/>
            <person name="Mizutani T."/>
            <person name="Kurata O."/>
            <person name="Wada S."/>
            <person name="Hoshino Y."/>
        </authorList>
    </citation>
    <scope>NUCLEOTIDE SEQUENCE</scope>
    <source>
        <strain evidence="2">BS</strain>
    </source>
</reference>
<evidence type="ECO:0000313" key="5">
    <source>
        <dbReference type="Proteomes" id="UP001139505"/>
    </source>
</evidence>
<dbReference type="Proteomes" id="UP000245060">
    <property type="component" value="Unassembled WGS sequence"/>
</dbReference>
<dbReference type="NCBIfam" id="NF038181">
    <property type="entry name" value="reg_ATPase_IniR"/>
    <property type="match status" value="1"/>
</dbReference>
<dbReference type="EMBL" id="BQYH01000027">
    <property type="protein sequence ID" value="GKU73638.1"/>
    <property type="molecule type" value="Genomic_DNA"/>
</dbReference>
<dbReference type="Proteomes" id="UP001139505">
    <property type="component" value="Unassembled WGS sequence"/>
</dbReference>